<evidence type="ECO:0000256" key="2">
    <source>
        <dbReference type="SAM" id="MobiDB-lite"/>
    </source>
</evidence>
<dbReference type="EMBL" id="ML975170">
    <property type="protein sequence ID" value="KAF1809771.1"/>
    <property type="molecule type" value="Genomic_DNA"/>
</dbReference>
<evidence type="ECO:0000313" key="4">
    <source>
        <dbReference type="EMBL" id="KAF1809771.1"/>
    </source>
</evidence>
<feature type="non-terminal residue" evidence="4">
    <location>
        <position position="477"/>
    </location>
</feature>
<evidence type="ECO:0000256" key="1">
    <source>
        <dbReference type="ARBA" id="ARBA00008828"/>
    </source>
</evidence>
<dbReference type="PANTHER" id="PTHR12354">
    <property type="entry name" value="INTERFERON-RELATED DEVELOPMENTAL REGULATOR"/>
    <property type="match status" value="1"/>
</dbReference>
<name>A0A6G1FVS7_9PEZI</name>
<dbReference type="OrthoDB" id="18978at2759"/>
<accession>A0A6G1FVS7</accession>
<dbReference type="InterPro" id="IPR016024">
    <property type="entry name" value="ARM-type_fold"/>
</dbReference>
<sequence length="477" mass="51616">MHDLRRRALERGEAGKTLSRKQRTRVTSGLAPASAPSSLNASLNNSRAASRTNSRPPSRHDSDDEDDTGLSDSTFSLGSLDAALEEDIATTTGGVGLMERVEAVIGKDKKAKEARERDLAALAYVLTHSVGTAELEGRELTVVRGLLKVVGRGTEDDEGEREAVLGLRALAAVFLTSPTESLFAATVSPLKRTIVDALSNTIKTAGLHALGLAAYYGGAGEPEIVSTMRFLLDIIQSDGGSVEATDEGEVVVAALEEWGFLATRVRFSEDEDVEEAMDAFIDQLESSDASVQVATGENIALVFEKSRIATDELDSDDESDYEPDDAADEDADDIDSEEEDEEEKGYRKIYTPIAPHTMPSLESTLSDLATTSARSLNAATRRRLHSSFTDILHSVSYPTHGPRYSTALDHNTGRELGSRLVVRLGGPGKSGGEVRVNKWWKLHRLQALRRVLQGGLSTHLLENESVFQTIPVLITRK</sequence>
<dbReference type="AlphaFoldDB" id="A0A6G1FVS7"/>
<gene>
    <name evidence="4 6" type="ORF">P152DRAFT_370349</name>
</gene>
<dbReference type="Proteomes" id="UP000504638">
    <property type="component" value="Unplaced"/>
</dbReference>
<feature type="compositionally biased region" description="Low complexity" evidence="2">
    <location>
        <begin position="30"/>
        <end position="56"/>
    </location>
</feature>
<keyword evidence="5" id="KW-1185">Reference proteome</keyword>
<proteinExistence type="inferred from homology"/>
<dbReference type="InterPro" id="IPR039777">
    <property type="entry name" value="IFRD"/>
</dbReference>
<dbReference type="SUPFAM" id="SSF48371">
    <property type="entry name" value="ARM repeat"/>
    <property type="match status" value="1"/>
</dbReference>
<feature type="compositionally biased region" description="Basic and acidic residues" evidence="2">
    <location>
        <begin position="1"/>
        <end position="14"/>
    </location>
</feature>
<protein>
    <recommendedName>
        <fullName evidence="3">Interferon-related developmental regulator N-terminal domain-containing protein</fullName>
    </recommendedName>
</protein>
<evidence type="ECO:0000313" key="5">
    <source>
        <dbReference type="Proteomes" id="UP000504638"/>
    </source>
</evidence>
<dbReference type="GeneID" id="54416070"/>
<organism evidence="4">
    <name type="scientific">Eremomyces bilateralis CBS 781.70</name>
    <dbReference type="NCBI Taxonomy" id="1392243"/>
    <lineage>
        <taxon>Eukaryota</taxon>
        <taxon>Fungi</taxon>
        <taxon>Dikarya</taxon>
        <taxon>Ascomycota</taxon>
        <taxon>Pezizomycotina</taxon>
        <taxon>Dothideomycetes</taxon>
        <taxon>Dothideomycetes incertae sedis</taxon>
        <taxon>Eremomycetales</taxon>
        <taxon>Eremomycetaceae</taxon>
        <taxon>Eremomyces</taxon>
    </lineage>
</organism>
<dbReference type="Pfam" id="PF05004">
    <property type="entry name" value="IFRD"/>
    <property type="match status" value="1"/>
</dbReference>
<dbReference type="RefSeq" id="XP_033531402.1">
    <property type="nucleotide sequence ID" value="XM_033675500.1"/>
</dbReference>
<feature type="compositionally biased region" description="Acidic residues" evidence="2">
    <location>
        <begin position="312"/>
        <end position="343"/>
    </location>
</feature>
<dbReference type="PANTHER" id="PTHR12354:SF1">
    <property type="entry name" value="INTERFERON-RELATED DEVELOPMENTAL REGULATOR 1"/>
    <property type="match status" value="1"/>
</dbReference>
<reference evidence="4 6" key="1">
    <citation type="submission" date="2020-01" db="EMBL/GenBank/DDBJ databases">
        <authorList>
            <consortium name="DOE Joint Genome Institute"/>
            <person name="Haridas S."/>
            <person name="Albert R."/>
            <person name="Binder M."/>
            <person name="Bloem J."/>
            <person name="Labutti K."/>
            <person name="Salamov A."/>
            <person name="Andreopoulos B."/>
            <person name="Baker S.E."/>
            <person name="Barry K."/>
            <person name="Bills G."/>
            <person name="Bluhm B.H."/>
            <person name="Cannon C."/>
            <person name="Castanera R."/>
            <person name="Culley D.E."/>
            <person name="Daum C."/>
            <person name="Ezra D."/>
            <person name="Gonzalez J.B."/>
            <person name="Henrissat B."/>
            <person name="Kuo A."/>
            <person name="Liang C."/>
            <person name="Lipzen A."/>
            <person name="Lutzoni F."/>
            <person name="Magnuson J."/>
            <person name="Mondo S."/>
            <person name="Nolan M."/>
            <person name="Ohm R."/>
            <person name="Pangilinan J."/>
            <person name="Park H.-J."/>
            <person name="Ramirez L."/>
            <person name="Alfaro M."/>
            <person name="Sun H."/>
            <person name="Tritt A."/>
            <person name="Yoshinaga Y."/>
            <person name="Zwiers L.-H."/>
            <person name="Turgeon B.G."/>
            <person name="Goodwin S.B."/>
            <person name="Spatafora J.W."/>
            <person name="Crous P.W."/>
            <person name="Grigoriev I.V."/>
        </authorList>
    </citation>
    <scope>NUCLEOTIDE SEQUENCE</scope>
    <source>
        <strain evidence="4 6">CBS 781.70</strain>
    </source>
</reference>
<feature type="region of interest" description="Disordered" evidence="2">
    <location>
        <begin position="1"/>
        <end position="74"/>
    </location>
</feature>
<evidence type="ECO:0000313" key="6">
    <source>
        <dbReference type="RefSeq" id="XP_033531402.1"/>
    </source>
</evidence>
<dbReference type="InterPro" id="IPR007701">
    <property type="entry name" value="Interferon-rel_develop_reg_N"/>
</dbReference>
<reference evidence="6" key="2">
    <citation type="submission" date="2020-04" db="EMBL/GenBank/DDBJ databases">
        <authorList>
            <consortium name="NCBI Genome Project"/>
        </authorList>
    </citation>
    <scope>NUCLEOTIDE SEQUENCE</scope>
    <source>
        <strain evidence="6">CBS 781.70</strain>
    </source>
</reference>
<comment type="similarity">
    <text evidence="1">Belongs to the IFRD family.</text>
</comment>
<evidence type="ECO:0000259" key="3">
    <source>
        <dbReference type="Pfam" id="PF05004"/>
    </source>
</evidence>
<reference evidence="6" key="3">
    <citation type="submission" date="2025-04" db="UniProtKB">
        <authorList>
            <consortium name="RefSeq"/>
        </authorList>
    </citation>
    <scope>IDENTIFICATION</scope>
    <source>
        <strain evidence="6">CBS 781.70</strain>
    </source>
</reference>
<feature type="region of interest" description="Disordered" evidence="2">
    <location>
        <begin position="312"/>
        <end position="346"/>
    </location>
</feature>
<feature type="domain" description="Interferon-related developmental regulator N-terminal" evidence="3">
    <location>
        <begin position="97"/>
        <end position="395"/>
    </location>
</feature>